<dbReference type="AlphaFoldDB" id="A0A2P2C930"/>
<sequence length="120" mass="12900">MPVHTSSETTTTSQRSPDMETRTLDLAFNALRGSGPRTDDGEVIFTGPVTQAAAFLRGFDVAFSGNNDHHLGSLEVSLDAVIDPLAPQRVTVTATYGLRDWSGSWDDSYEGVVRISVVGE</sequence>
<organism evidence="2">
    <name type="scientific">metagenome</name>
    <dbReference type="NCBI Taxonomy" id="256318"/>
    <lineage>
        <taxon>unclassified sequences</taxon>
        <taxon>metagenomes</taxon>
    </lineage>
</organism>
<protein>
    <submittedName>
        <fullName evidence="2">Uncharacterized protein</fullName>
    </submittedName>
</protein>
<dbReference type="EMBL" id="CZKA01000046">
    <property type="protein sequence ID" value="CUR58518.1"/>
    <property type="molecule type" value="Genomic_DNA"/>
</dbReference>
<evidence type="ECO:0000313" key="2">
    <source>
        <dbReference type="EMBL" id="CUR58518.1"/>
    </source>
</evidence>
<feature type="compositionally biased region" description="Low complexity" evidence="1">
    <location>
        <begin position="1"/>
        <end position="13"/>
    </location>
</feature>
<proteinExistence type="predicted"/>
<reference evidence="2" key="1">
    <citation type="submission" date="2015-08" db="EMBL/GenBank/DDBJ databases">
        <authorList>
            <person name="Babu N.S."/>
            <person name="Beckwith C.J."/>
            <person name="Beseler K.G."/>
            <person name="Brison A."/>
            <person name="Carone J.V."/>
            <person name="Caskin T.P."/>
            <person name="Diamond M."/>
            <person name="Durham M.E."/>
            <person name="Foxe J.M."/>
            <person name="Go M."/>
            <person name="Henderson B.A."/>
            <person name="Jones I.B."/>
            <person name="McGettigan J.A."/>
            <person name="Micheletti S.J."/>
            <person name="Nasrallah M.E."/>
            <person name="Ortiz D."/>
            <person name="Piller C.R."/>
            <person name="Privatt S.R."/>
            <person name="Schneider S.L."/>
            <person name="Sharp S."/>
            <person name="Smith T.C."/>
            <person name="Stanton J.D."/>
            <person name="Ullery H.E."/>
            <person name="Wilson R.J."/>
            <person name="Serrano M.G."/>
            <person name="Buck G."/>
            <person name="Lee V."/>
            <person name="Wang Y."/>
            <person name="Carvalho R."/>
            <person name="Voegtly L."/>
            <person name="Shi R."/>
            <person name="Duckworth R."/>
            <person name="Johnson A."/>
            <person name="Loviza R."/>
            <person name="Walstead R."/>
            <person name="Shah Z."/>
            <person name="Kiflezghi M."/>
            <person name="Wade K."/>
            <person name="Ball S.L."/>
            <person name="Bradley K.W."/>
            <person name="Asai D.J."/>
            <person name="Bowman C.A."/>
            <person name="Russell D.A."/>
            <person name="Pope W.H."/>
            <person name="Jacobs-Sera D."/>
            <person name="Hendrix R.W."/>
            <person name="Hatfull G.F."/>
        </authorList>
    </citation>
    <scope>NUCLEOTIDE SEQUENCE</scope>
</reference>
<name>A0A2P2C930_9ZZZZ</name>
<feature type="region of interest" description="Disordered" evidence="1">
    <location>
        <begin position="1"/>
        <end position="21"/>
    </location>
</feature>
<gene>
    <name evidence="2" type="ORF">NOCA2500009</name>
</gene>
<accession>A0A2P2C930</accession>
<evidence type="ECO:0000256" key="1">
    <source>
        <dbReference type="SAM" id="MobiDB-lite"/>
    </source>
</evidence>